<dbReference type="AlphaFoldDB" id="A0AA45W8T9"/>
<protein>
    <submittedName>
        <fullName evidence="2">Transposase DDE domain-containing protein</fullName>
    </submittedName>
</protein>
<sequence>MRKPEPARHRTTNWTSFNEGLKRRGSLLIWLDKDMAWHAPEAGLPGRPPVFSDAAVQFCLMVKVLFGLPLRQIEPWKRHRSE</sequence>
<reference evidence="2 3" key="1">
    <citation type="submission" date="2017-01" db="EMBL/GenBank/DDBJ databases">
        <authorList>
            <person name="Varghese N."/>
            <person name="Submissions S."/>
        </authorList>
    </citation>
    <scope>NUCLEOTIDE SEQUENCE [LARGE SCALE GENOMIC DNA]</scope>
    <source>
        <strain evidence="2 3">DSM 18447</strain>
    </source>
</reference>
<dbReference type="Proteomes" id="UP000186216">
    <property type="component" value="Unassembled WGS sequence"/>
</dbReference>
<organism evidence="2 3">
    <name type="scientific">Paracoccus saliphilus</name>
    <dbReference type="NCBI Taxonomy" id="405559"/>
    <lineage>
        <taxon>Bacteria</taxon>
        <taxon>Pseudomonadati</taxon>
        <taxon>Pseudomonadota</taxon>
        <taxon>Alphaproteobacteria</taxon>
        <taxon>Rhodobacterales</taxon>
        <taxon>Paracoccaceae</taxon>
        <taxon>Paracoccus</taxon>
    </lineage>
</organism>
<name>A0AA45W8T9_9RHOB</name>
<feature type="domain" description="Transposase DDE" evidence="1">
    <location>
        <begin position="22"/>
        <end position="74"/>
    </location>
</feature>
<dbReference type="InterPro" id="IPR025668">
    <property type="entry name" value="Tnp_DDE_dom"/>
</dbReference>
<accession>A0AA45W8T9</accession>
<dbReference type="EMBL" id="FTOU01000055">
    <property type="protein sequence ID" value="SIT19291.1"/>
    <property type="molecule type" value="Genomic_DNA"/>
</dbReference>
<evidence type="ECO:0000259" key="1">
    <source>
        <dbReference type="Pfam" id="PF13737"/>
    </source>
</evidence>
<dbReference type="Pfam" id="PF13737">
    <property type="entry name" value="DDE_Tnp_1_5"/>
    <property type="match status" value="1"/>
</dbReference>
<evidence type="ECO:0000313" key="3">
    <source>
        <dbReference type="Proteomes" id="UP000186216"/>
    </source>
</evidence>
<comment type="caution">
    <text evidence="2">The sequence shown here is derived from an EMBL/GenBank/DDBJ whole genome shotgun (WGS) entry which is preliminary data.</text>
</comment>
<proteinExistence type="predicted"/>
<evidence type="ECO:0000313" key="2">
    <source>
        <dbReference type="EMBL" id="SIT19291.1"/>
    </source>
</evidence>
<gene>
    <name evidence="2" type="ORF">SAMN05421772_1552</name>
</gene>